<reference evidence="4 5" key="1">
    <citation type="submission" date="2022-03" db="EMBL/GenBank/DDBJ databases">
        <authorList>
            <person name="Macdonald S."/>
            <person name="Ahmed S."/>
            <person name="Newling K."/>
        </authorList>
    </citation>
    <scope>NUCLEOTIDE SEQUENCE [LARGE SCALE GENOMIC DNA]</scope>
</reference>
<evidence type="ECO:0000313" key="4">
    <source>
        <dbReference type="EMBL" id="CAH8358090.1"/>
    </source>
</evidence>
<dbReference type="Gene3D" id="3.30.860.10">
    <property type="entry name" value="30s Ribosomal Protein S19, Chain A"/>
    <property type="match status" value="1"/>
</dbReference>
<keyword evidence="2" id="KW-0689">Ribosomal protein</keyword>
<dbReference type="PANTHER" id="PTHR11880:SF53">
    <property type="entry name" value="SMALL RIBOSOMAL SUBUNIT PROTEIN US19U-RELATED"/>
    <property type="match status" value="1"/>
</dbReference>
<keyword evidence="3" id="KW-0687">Ribonucleoprotein</keyword>
<keyword evidence="5" id="KW-1185">Reference proteome</keyword>
<name>A0ABC8KH84_ERUVS</name>
<dbReference type="PANTHER" id="PTHR11880">
    <property type="entry name" value="RIBOSOMAL PROTEIN S19P FAMILY MEMBER"/>
    <property type="match status" value="1"/>
</dbReference>
<evidence type="ECO:0000256" key="1">
    <source>
        <dbReference type="ARBA" id="ARBA00007345"/>
    </source>
</evidence>
<proteinExistence type="inferred from homology"/>
<evidence type="ECO:0000256" key="2">
    <source>
        <dbReference type="ARBA" id="ARBA00022980"/>
    </source>
</evidence>
<evidence type="ECO:0000313" key="5">
    <source>
        <dbReference type="Proteomes" id="UP001642260"/>
    </source>
</evidence>
<accession>A0ABC8KH84</accession>
<sequence length="72" mass="8711">MSTDDLVKLLSSRIRRRFSRGLTRKPMALIKKLCKAFPFFCSDREYVIGRRIWNCSETYHYVTKWSQEETME</sequence>
<gene>
    <name evidence="4" type="ORF">ERUC_LOCUS23846</name>
</gene>
<protein>
    <submittedName>
        <fullName evidence="4">Uncharacterized protein</fullName>
    </submittedName>
</protein>
<dbReference type="Proteomes" id="UP001642260">
    <property type="component" value="Unassembled WGS sequence"/>
</dbReference>
<dbReference type="InterPro" id="IPR002222">
    <property type="entry name" value="Ribosomal_uS19"/>
</dbReference>
<dbReference type="EMBL" id="CAKOAT010241820">
    <property type="protein sequence ID" value="CAH8358090.1"/>
    <property type="molecule type" value="Genomic_DNA"/>
</dbReference>
<dbReference type="GO" id="GO:1990904">
    <property type="term" value="C:ribonucleoprotein complex"/>
    <property type="evidence" value="ECO:0007669"/>
    <property type="project" value="UniProtKB-KW"/>
</dbReference>
<comment type="similarity">
    <text evidence="1">Belongs to the universal ribosomal protein uS19 family.</text>
</comment>
<comment type="caution">
    <text evidence="4">The sequence shown here is derived from an EMBL/GenBank/DDBJ whole genome shotgun (WGS) entry which is preliminary data.</text>
</comment>
<dbReference type="AlphaFoldDB" id="A0ABC8KH84"/>
<dbReference type="GO" id="GO:0005840">
    <property type="term" value="C:ribosome"/>
    <property type="evidence" value="ECO:0007669"/>
    <property type="project" value="UniProtKB-KW"/>
</dbReference>
<dbReference type="InterPro" id="IPR023575">
    <property type="entry name" value="Ribosomal_uS19_SF"/>
</dbReference>
<evidence type="ECO:0000256" key="3">
    <source>
        <dbReference type="ARBA" id="ARBA00023274"/>
    </source>
</evidence>
<organism evidence="4 5">
    <name type="scientific">Eruca vesicaria subsp. sativa</name>
    <name type="common">Garden rocket</name>
    <name type="synonym">Eruca sativa</name>
    <dbReference type="NCBI Taxonomy" id="29727"/>
    <lineage>
        <taxon>Eukaryota</taxon>
        <taxon>Viridiplantae</taxon>
        <taxon>Streptophyta</taxon>
        <taxon>Embryophyta</taxon>
        <taxon>Tracheophyta</taxon>
        <taxon>Spermatophyta</taxon>
        <taxon>Magnoliopsida</taxon>
        <taxon>eudicotyledons</taxon>
        <taxon>Gunneridae</taxon>
        <taxon>Pentapetalae</taxon>
        <taxon>rosids</taxon>
        <taxon>malvids</taxon>
        <taxon>Brassicales</taxon>
        <taxon>Brassicaceae</taxon>
        <taxon>Brassiceae</taxon>
        <taxon>Eruca</taxon>
    </lineage>
</organism>